<reference evidence="2 3" key="2">
    <citation type="journal article" date="2021" name="Genomics">
        <title>High-quality reference genome for Clonorchis sinensis.</title>
        <authorList>
            <person name="Young N.D."/>
            <person name="Stroehlein A.J."/>
            <person name="Kinkar L."/>
            <person name="Wang T."/>
            <person name="Sohn W.M."/>
            <person name="Chang B.C.H."/>
            <person name="Kaur P."/>
            <person name="Weisz D."/>
            <person name="Dudchenko O."/>
            <person name="Aiden E.L."/>
            <person name="Korhonen P.K."/>
            <person name="Gasser R.B."/>
        </authorList>
    </citation>
    <scope>NUCLEOTIDE SEQUENCE [LARGE SCALE GENOMIC DNA]</scope>
    <source>
        <strain evidence="2">Cs-k2</strain>
    </source>
</reference>
<name>A0A8T1LUM7_CLOSI</name>
<comment type="caution">
    <text evidence="2">The sequence shown here is derived from an EMBL/GenBank/DDBJ whole genome shotgun (WGS) entry which is preliminary data.</text>
</comment>
<evidence type="ECO:0000256" key="1">
    <source>
        <dbReference type="SAM" id="MobiDB-lite"/>
    </source>
</evidence>
<dbReference type="EMBL" id="NIRI02000077">
    <property type="protein sequence ID" value="KAG5441224.1"/>
    <property type="molecule type" value="Genomic_DNA"/>
</dbReference>
<dbReference type="Proteomes" id="UP000286415">
    <property type="component" value="Unassembled WGS sequence"/>
</dbReference>
<sequence>MTLQAITSECERLLNLKHDTATVQLEGHGGPEVHAIHQATQQPGPINSGPTKSASHYSGPKQNKGPMMLALWSLALRQVLSLQASSVPLI</sequence>
<evidence type="ECO:0000313" key="2">
    <source>
        <dbReference type="EMBL" id="KAG5441224.1"/>
    </source>
</evidence>
<dbReference type="AlphaFoldDB" id="A0A8T1LUM7"/>
<organism evidence="2 3">
    <name type="scientific">Clonorchis sinensis</name>
    <name type="common">Chinese liver fluke</name>
    <dbReference type="NCBI Taxonomy" id="79923"/>
    <lineage>
        <taxon>Eukaryota</taxon>
        <taxon>Metazoa</taxon>
        <taxon>Spiralia</taxon>
        <taxon>Lophotrochozoa</taxon>
        <taxon>Platyhelminthes</taxon>
        <taxon>Trematoda</taxon>
        <taxon>Digenea</taxon>
        <taxon>Opisthorchiida</taxon>
        <taxon>Opisthorchiata</taxon>
        <taxon>Opisthorchiidae</taxon>
        <taxon>Clonorchis</taxon>
    </lineage>
</organism>
<gene>
    <name evidence="2" type="ORF">CSKR_202115</name>
</gene>
<accession>A0A8T1LUM7</accession>
<feature type="compositionally biased region" description="Polar residues" evidence="1">
    <location>
        <begin position="38"/>
        <end position="56"/>
    </location>
</feature>
<proteinExistence type="predicted"/>
<reference evidence="2 3" key="1">
    <citation type="journal article" date="2018" name="Biotechnol. Adv.">
        <title>Improved genomic resources and new bioinformatic workflow for the carcinogenic parasite Clonorchis sinensis: Biotechnological implications.</title>
        <authorList>
            <person name="Wang D."/>
            <person name="Korhonen P.K."/>
            <person name="Gasser R.B."/>
            <person name="Young N.D."/>
        </authorList>
    </citation>
    <scope>NUCLEOTIDE SEQUENCE [LARGE SCALE GENOMIC DNA]</scope>
    <source>
        <strain evidence="2">Cs-k2</strain>
    </source>
</reference>
<feature type="region of interest" description="Disordered" evidence="1">
    <location>
        <begin position="33"/>
        <end position="62"/>
    </location>
</feature>
<protein>
    <submittedName>
        <fullName evidence="2">Uncharacterized protein</fullName>
    </submittedName>
</protein>
<keyword evidence="3" id="KW-1185">Reference proteome</keyword>
<evidence type="ECO:0000313" key="3">
    <source>
        <dbReference type="Proteomes" id="UP000286415"/>
    </source>
</evidence>